<accession>A0A0G0I133</accession>
<evidence type="ECO:0000256" key="1">
    <source>
        <dbReference type="SAM" id="Phobius"/>
    </source>
</evidence>
<name>A0A0G0I133_9BACT</name>
<feature type="transmembrane region" description="Helical" evidence="1">
    <location>
        <begin position="160"/>
        <end position="180"/>
    </location>
</feature>
<keyword evidence="1" id="KW-1133">Transmembrane helix</keyword>
<feature type="transmembrane region" description="Helical" evidence="1">
    <location>
        <begin position="6"/>
        <end position="27"/>
    </location>
</feature>
<feature type="transmembrane region" description="Helical" evidence="1">
    <location>
        <begin position="86"/>
        <end position="108"/>
    </location>
</feature>
<dbReference type="InterPro" id="IPR028096">
    <property type="entry name" value="EfeO_Cupredoxin"/>
</dbReference>
<protein>
    <submittedName>
        <fullName evidence="4">Putative membrane protein</fullName>
    </submittedName>
</protein>
<feature type="domain" description="EfeO-type cupredoxin-like" evidence="3">
    <location>
        <begin position="239"/>
        <end position="320"/>
    </location>
</feature>
<feature type="transmembrane region" description="Helical" evidence="1">
    <location>
        <begin position="48"/>
        <end position="74"/>
    </location>
</feature>
<feature type="transmembrane region" description="Helical" evidence="1">
    <location>
        <begin position="192"/>
        <end position="209"/>
    </location>
</feature>
<keyword evidence="1" id="KW-0812">Transmembrane</keyword>
<feature type="domain" description="Urease accessory protein UreH-like transmembrane" evidence="2">
    <location>
        <begin position="8"/>
        <end position="206"/>
    </location>
</feature>
<organism evidence="4 5">
    <name type="scientific">Candidatus Shapirobacteria bacterium GW2011_GWE1_38_10</name>
    <dbReference type="NCBI Taxonomy" id="1618488"/>
    <lineage>
        <taxon>Bacteria</taxon>
        <taxon>Candidatus Shapironibacteriota</taxon>
    </lineage>
</organism>
<feature type="transmembrane region" description="Helical" evidence="1">
    <location>
        <begin position="128"/>
        <end position="154"/>
    </location>
</feature>
<sequence>MENIWLPLITGLTTGGFSCFAVQGGLLTSALASEGTGDIKFQKEKSILMFLSAKLVAYTLLGLILGTLGSAVVISPKFQGWLQVFVGFYMIVTALRLMDVHPIFRYFVIQPPKQIYKLLRKSSQSQSFFTPALLGFLTVLIPCGVTQAMMLLAISSGSAFLGGSIMFFFILGTSPVFFLIGLAATSLLKNKAFAIIASLFVLVLGITSINSGQILRGSVHTFQNYWKVIAGSNDKSIVGNEVNIQVLNGGYKSDVNTLKVGVPVTLNLTTNGVRGCVRAFTIPALDIAKILPETGTTTIKFTPTRTGLLTYTCSMGMYSGSFNVIK</sequence>
<dbReference type="PANTHER" id="PTHR42208:SF1">
    <property type="entry name" value="HEAVY METAL TRANSPORTER"/>
    <property type="match status" value="1"/>
</dbReference>
<evidence type="ECO:0000313" key="4">
    <source>
        <dbReference type="EMBL" id="KKQ48282.1"/>
    </source>
</evidence>
<dbReference type="SUPFAM" id="SSF49503">
    <property type="entry name" value="Cupredoxins"/>
    <property type="match status" value="1"/>
</dbReference>
<evidence type="ECO:0000259" key="2">
    <source>
        <dbReference type="Pfam" id="PF13386"/>
    </source>
</evidence>
<comment type="caution">
    <text evidence="4">The sequence shown here is derived from an EMBL/GenBank/DDBJ whole genome shotgun (WGS) entry which is preliminary data.</text>
</comment>
<evidence type="ECO:0000259" key="3">
    <source>
        <dbReference type="Pfam" id="PF13473"/>
    </source>
</evidence>
<dbReference type="InterPro" id="IPR039447">
    <property type="entry name" value="UreH-like_TM_dom"/>
</dbReference>
<dbReference type="EMBL" id="LBTX01000038">
    <property type="protein sequence ID" value="KKQ48282.1"/>
    <property type="molecule type" value="Genomic_DNA"/>
</dbReference>
<dbReference type="Pfam" id="PF13386">
    <property type="entry name" value="DsbD_2"/>
    <property type="match status" value="1"/>
</dbReference>
<dbReference type="Gene3D" id="2.60.40.420">
    <property type="entry name" value="Cupredoxins - blue copper proteins"/>
    <property type="match status" value="1"/>
</dbReference>
<evidence type="ECO:0000313" key="5">
    <source>
        <dbReference type="Proteomes" id="UP000034231"/>
    </source>
</evidence>
<gene>
    <name evidence="4" type="ORF">US68_C0038G0003</name>
</gene>
<dbReference type="InterPro" id="IPR008972">
    <property type="entry name" value="Cupredoxin"/>
</dbReference>
<dbReference type="AlphaFoldDB" id="A0A0G0I133"/>
<reference evidence="4 5" key="1">
    <citation type="journal article" date="2015" name="Nature">
        <title>rRNA introns, odd ribosomes, and small enigmatic genomes across a large radiation of phyla.</title>
        <authorList>
            <person name="Brown C.T."/>
            <person name="Hug L.A."/>
            <person name="Thomas B.C."/>
            <person name="Sharon I."/>
            <person name="Castelle C.J."/>
            <person name="Singh A."/>
            <person name="Wilkins M.J."/>
            <person name="Williams K.H."/>
            <person name="Banfield J.F."/>
        </authorList>
    </citation>
    <scope>NUCLEOTIDE SEQUENCE [LARGE SCALE GENOMIC DNA]</scope>
</reference>
<dbReference type="Proteomes" id="UP000034231">
    <property type="component" value="Unassembled WGS sequence"/>
</dbReference>
<proteinExistence type="predicted"/>
<dbReference type="PANTHER" id="PTHR42208">
    <property type="entry name" value="HEAVY METAL TRANSPORTER-RELATED"/>
    <property type="match status" value="1"/>
</dbReference>
<dbReference type="Pfam" id="PF13473">
    <property type="entry name" value="Cupredoxin_1"/>
    <property type="match status" value="1"/>
</dbReference>
<keyword evidence="1" id="KW-0472">Membrane</keyword>